<dbReference type="PANTHER" id="PTHR10443:SF12">
    <property type="entry name" value="DIPEPTIDASE"/>
    <property type="match status" value="1"/>
</dbReference>
<dbReference type="PROSITE" id="PS51365">
    <property type="entry name" value="RENAL_DIPEPTIDASE_2"/>
    <property type="match status" value="1"/>
</dbReference>
<reference evidence="1" key="1">
    <citation type="journal article" date="2020" name="mSystems">
        <title>Genome- and Community-Level Interaction Insights into Carbon Utilization and Element Cycling Functions of Hydrothermarchaeota in Hydrothermal Sediment.</title>
        <authorList>
            <person name="Zhou Z."/>
            <person name="Liu Y."/>
            <person name="Xu W."/>
            <person name="Pan J."/>
            <person name="Luo Z.H."/>
            <person name="Li M."/>
        </authorList>
    </citation>
    <scope>NUCLEOTIDE SEQUENCE [LARGE SCALE GENOMIC DNA]</scope>
    <source>
        <strain evidence="1">HyVt-485</strain>
    </source>
</reference>
<comment type="caution">
    <text evidence="1">The sequence shown here is derived from an EMBL/GenBank/DDBJ whole genome shotgun (WGS) entry which is preliminary data.</text>
</comment>
<dbReference type="EMBL" id="DRMJ01000030">
    <property type="protein sequence ID" value="HHL42092.1"/>
    <property type="molecule type" value="Genomic_DNA"/>
</dbReference>
<dbReference type="AlphaFoldDB" id="A0A7C5LYS2"/>
<protein>
    <submittedName>
        <fullName evidence="1">Membrane dipeptidase</fullName>
    </submittedName>
</protein>
<dbReference type="PROSITE" id="PS51257">
    <property type="entry name" value="PROKAR_LIPOPROTEIN"/>
    <property type="match status" value="1"/>
</dbReference>
<dbReference type="Gene3D" id="1.10.287.650">
    <property type="entry name" value="L27 domain"/>
    <property type="match status" value="1"/>
</dbReference>
<dbReference type="InterPro" id="IPR032466">
    <property type="entry name" value="Metal_Hydrolase"/>
</dbReference>
<evidence type="ECO:0000313" key="1">
    <source>
        <dbReference type="EMBL" id="HHL42092.1"/>
    </source>
</evidence>
<proteinExistence type="predicted"/>
<dbReference type="Gene3D" id="3.20.20.140">
    <property type="entry name" value="Metal-dependent hydrolases"/>
    <property type="match status" value="1"/>
</dbReference>
<dbReference type="CDD" id="cd01301">
    <property type="entry name" value="rDP_like"/>
    <property type="match status" value="1"/>
</dbReference>
<dbReference type="GO" id="GO:0006508">
    <property type="term" value="P:proteolysis"/>
    <property type="evidence" value="ECO:0007669"/>
    <property type="project" value="InterPro"/>
</dbReference>
<name>A0A7C5LYS2_9PROT</name>
<dbReference type="Proteomes" id="UP000885830">
    <property type="component" value="Unassembled WGS sequence"/>
</dbReference>
<sequence length="419" mass="45849">MRYLQTGMAVIVPTMVLMMSACTPSGEKEKAQAPKSKPVSIKTIHDNALVLDSHIDLELEMIADDMDPWSSGETRANLDKMEAGGMDGAFLIVYTGQGEINAEGVAKAREIAETRYQAMHRLVEKYPERIELALNSMDAKRLHKAGKRIEFIGMENAYPLGFSVQDVPMWAERGVRYLGITHMGHNQFGDSSNPSYARGESKSLHGGLSPLGRELVKALNDNGIMVDVSHTAKSTMMQATALSKVPVIASHSGVDGVSKNLRNLDDEQLQALAKNGGVIQIVAYGGYLKDLTPEQQAFKDKVRKEMGLEDDMAFLAMDDATEKIFDEKMKAAKKMAPPASVKDLVDHIDYVVKTIGIDHVGIASDFDGGGKIDGWMDASQTENVTAELVKRGYSQEDINKIWGGNLLRVLDAVEAYAQK</sequence>
<dbReference type="PANTHER" id="PTHR10443">
    <property type="entry name" value="MICROSOMAL DIPEPTIDASE"/>
    <property type="match status" value="1"/>
</dbReference>
<gene>
    <name evidence="1" type="ORF">ENJ42_00610</name>
</gene>
<dbReference type="SUPFAM" id="SSF51556">
    <property type="entry name" value="Metallo-dependent hydrolases"/>
    <property type="match status" value="1"/>
</dbReference>
<dbReference type="GO" id="GO:0070573">
    <property type="term" value="F:metallodipeptidase activity"/>
    <property type="evidence" value="ECO:0007669"/>
    <property type="project" value="InterPro"/>
</dbReference>
<organism evidence="1">
    <name type="scientific">Hellea balneolensis</name>
    <dbReference type="NCBI Taxonomy" id="287478"/>
    <lineage>
        <taxon>Bacteria</taxon>
        <taxon>Pseudomonadati</taxon>
        <taxon>Pseudomonadota</taxon>
        <taxon>Alphaproteobacteria</taxon>
        <taxon>Maricaulales</taxon>
        <taxon>Robiginitomaculaceae</taxon>
        <taxon>Hellea</taxon>
    </lineage>
</organism>
<dbReference type="Pfam" id="PF01244">
    <property type="entry name" value="Peptidase_M19"/>
    <property type="match status" value="1"/>
</dbReference>
<accession>A0A7C5LYS2</accession>
<dbReference type="InterPro" id="IPR008257">
    <property type="entry name" value="Pept_M19"/>
</dbReference>